<reference evidence="2 3" key="1">
    <citation type="submission" date="2015-10" db="EMBL/GenBank/DDBJ databases">
        <title>Draft genome sequence of Streptomyces yokosukanensis DSM 40224, type strain for the species Streptomyces yokosukanensis.</title>
        <authorList>
            <person name="Ruckert C."/>
            <person name="Winkler A."/>
            <person name="Kalinowski J."/>
            <person name="Kampfer P."/>
            <person name="Glaeser S."/>
        </authorList>
    </citation>
    <scope>NUCLEOTIDE SEQUENCE [LARGE SCALE GENOMIC DNA]</scope>
    <source>
        <strain evidence="2 3">DSM 40224</strain>
    </source>
</reference>
<keyword evidence="3" id="KW-1185">Reference proteome</keyword>
<organism evidence="2 3">
    <name type="scientific">Streptomyces yokosukanensis</name>
    <dbReference type="NCBI Taxonomy" id="67386"/>
    <lineage>
        <taxon>Bacteria</taxon>
        <taxon>Bacillati</taxon>
        <taxon>Actinomycetota</taxon>
        <taxon>Actinomycetes</taxon>
        <taxon>Kitasatosporales</taxon>
        <taxon>Streptomycetaceae</taxon>
        <taxon>Streptomyces</taxon>
    </lineage>
</organism>
<feature type="region of interest" description="Disordered" evidence="1">
    <location>
        <begin position="338"/>
        <end position="358"/>
    </location>
</feature>
<dbReference type="OrthoDB" id="4069019at2"/>
<gene>
    <name evidence="2" type="ORF">AQI95_20435</name>
</gene>
<evidence type="ECO:0008006" key="4">
    <source>
        <dbReference type="Google" id="ProtNLM"/>
    </source>
</evidence>
<proteinExistence type="predicted"/>
<evidence type="ECO:0000256" key="1">
    <source>
        <dbReference type="SAM" id="MobiDB-lite"/>
    </source>
</evidence>
<protein>
    <recommendedName>
        <fullName evidence="4">DUF4034 domain-containing protein</fullName>
    </recommendedName>
</protein>
<dbReference type="EMBL" id="LMWN01000032">
    <property type="protein sequence ID" value="KUN04151.1"/>
    <property type="molecule type" value="Genomic_DNA"/>
</dbReference>
<dbReference type="Proteomes" id="UP000053127">
    <property type="component" value="Unassembled WGS sequence"/>
</dbReference>
<accession>A0A117Q1Q0</accession>
<dbReference type="STRING" id="67386.AQI95_20435"/>
<name>A0A117Q1Q0_9ACTN</name>
<evidence type="ECO:0000313" key="3">
    <source>
        <dbReference type="Proteomes" id="UP000053127"/>
    </source>
</evidence>
<dbReference type="AlphaFoldDB" id="A0A117Q1Q0"/>
<evidence type="ECO:0000313" key="2">
    <source>
        <dbReference type="EMBL" id="KUN04151.1"/>
    </source>
</evidence>
<feature type="compositionally biased region" description="Basic and acidic residues" evidence="1">
    <location>
        <begin position="349"/>
        <end position="358"/>
    </location>
</feature>
<comment type="caution">
    <text evidence="2">The sequence shown here is derived from an EMBL/GenBank/DDBJ whole genome shotgun (WGS) entry which is preliminary data.</text>
</comment>
<sequence>MALLPSFIRPTRMAKRSAHLVPGLGPAGDEAVLDAPDDRLSPALVAAGRGEYEAAAALLAATRAAAAWENHDRYVRRLAAFARSRPEWFEAWCGDAPGDPGALLVGAQLAVDRVWPSPARAELLREVSPLITAAARADDRDPVPWRIALDHARGSRAGHRYFEELWEAAVRRAPHHYGCHVAALRYLADCCCVLWGDAPHTPRASHRECFDFADRAAQDAPADSLVQALPVRAALGYLTDGCGPEIPRARLDAAADRALELSARFPAADPWPAQIRNKLLYVLLRLDRREDARAQLRLIGPYATSFPWDRFSDDPLGHFLRLREHLLTAAAGPVPARLPAWLTGPPGERGGHADAGDH</sequence>